<dbReference type="Proteomes" id="UP000239590">
    <property type="component" value="Unassembled WGS sequence"/>
</dbReference>
<dbReference type="InterPro" id="IPR008988">
    <property type="entry name" value="Transcriptional_repressor_C"/>
</dbReference>
<evidence type="ECO:0000313" key="17">
    <source>
        <dbReference type="Proteomes" id="UP000239590"/>
    </source>
</evidence>
<keyword evidence="8" id="KW-0805">Transcription regulation</keyword>
<evidence type="ECO:0000256" key="14">
    <source>
        <dbReference type="ARBA" id="ARBA00032593"/>
    </source>
</evidence>
<keyword evidence="9" id="KW-0238">DNA-binding</keyword>
<comment type="similarity">
    <text evidence="2">Belongs to the DtxR/MntR family.</text>
</comment>
<dbReference type="GO" id="GO:0003700">
    <property type="term" value="F:DNA-binding transcription factor activity"/>
    <property type="evidence" value="ECO:0007669"/>
    <property type="project" value="InterPro"/>
</dbReference>
<keyword evidence="7" id="KW-0408">Iron</keyword>
<accession>A0A2S7ILE1</accession>
<evidence type="ECO:0000256" key="2">
    <source>
        <dbReference type="ARBA" id="ARBA00007871"/>
    </source>
</evidence>
<gene>
    <name evidence="16" type="ORF">C5O19_01940</name>
</gene>
<dbReference type="Gene3D" id="1.10.60.10">
    <property type="entry name" value="Iron dependent repressor, metal binding and dimerisation domain"/>
    <property type="match status" value="1"/>
</dbReference>
<dbReference type="Pfam" id="PF01325">
    <property type="entry name" value="Fe_dep_repress"/>
    <property type="match status" value="1"/>
</dbReference>
<sequence length="220" mass="24988">MASLTEENYLKLIYHLSGPGYEEVSTNALAEQTQTKAASVTDMLRKLAEKNLIHYKKYQGVRLTEEGQQEALKVIRRHRLWEVFMVEKLGFRWDEVHPIAEELEHIASEELINRLDAFLDFPESDPHGDPIPTASGRMPSAEYEKLAEVPVHQEVIMMGVSEHTAPFLQFLSKSGLIPGSLVQVLEVNEFDRSMTIQVNEAHPSFVSYEVARNILVQTKG</sequence>
<evidence type="ECO:0000256" key="10">
    <source>
        <dbReference type="ARBA" id="ARBA00023159"/>
    </source>
</evidence>
<keyword evidence="17" id="KW-1185">Reference proteome</keyword>
<keyword evidence="5" id="KW-0963">Cytoplasm</keyword>
<evidence type="ECO:0000256" key="9">
    <source>
        <dbReference type="ARBA" id="ARBA00023125"/>
    </source>
</evidence>
<dbReference type="OrthoDB" id="9791355at2"/>
<dbReference type="InterPro" id="IPR001367">
    <property type="entry name" value="Fe_dep_repressor"/>
</dbReference>
<dbReference type="SUPFAM" id="SSF46785">
    <property type="entry name" value="Winged helix' DNA-binding domain"/>
    <property type="match status" value="1"/>
</dbReference>
<feature type="domain" description="HTH dtxR-type" evidence="15">
    <location>
        <begin position="1"/>
        <end position="64"/>
    </location>
</feature>
<name>A0A2S7ILE1_9BACT</name>
<dbReference type="InterPro" id="IPR022687">
    <property type="entry name" value="HTH_DTXR"/>
</dbReference>
<dbReference type="GO" id="GO:0003677">
    <property type="term" value="F:DNA binding"/>
    <property type="evidence" value="ECO:0007669"/>
    <property type="project" value="UniProtKB-KW"/>
</dbReference>
<organism evidence="16 17">
    <name type="scientific">Siphonobacter curvatus</name>
    <dbReference type="NCBI Taxonomy" id="2094562"/>
    <lineage>
        <taxon>Bacteria</taxon>
        <taxon>Pseudomonadati</taxon>
        <taxon>Bacteroidota</taxon>
        <taxon>Cytophagia</taxon>
        <taxon>Cytophagales</taxon>
        <taxon>Cytophagaceae</taxon>
        <taxon>Siphonobacter</taxon>
    </lineage>
</organism>
<dbReference type="GO" id="GO:0046914">
    <property type="term" value="F:transition metal ion binding"/>
    <property type="evidence" value="ECO:0007669"/>
    <property type="project" value="InterPro"/>
</dbReference>
<dbReference type="InterPro" id="IPR038157">
    <property type="entry name" value="FeoA_core_dom"/>
</dbReference>
<evidence type="ECO:0000256" key="3">
    <source>
        <dbReference type="ARBA" id="ARBA00011738"/>
    </source>
</evidence>
<evidence type="ECO:0000256" key="12">
    <source>
        <dbReference type="ARBA" id="ARBA00023211"/>
    </source>
</evidence>
<dbReference type="PROSITE" id="PS50944">
    <property type="entry name" value="HTH_DTXR"/>
    <property type="match status" value="1"/>
</dbReference>
<dbReference type="RefSeq" id="WP_104709676.1">
    <property type="nucleotide sequence ID" value="NZ_PTRA01000001.1"/>
</dbReference>
<dbReference type="SUPFAM" id="SSF47979">
    <property type="entry name" value="Iron-dependent repressor protein, dimerization domain"/>
    <property type="match status" value="1"/>
</dbReference>
<keyword evidence="11" id="KW-0804">Transcription</keyword>
<dbReference type="GO" id="GO:0045892">
    <property type="term" value="P:negative regulation of DNA-templated transcription"/>
    <property type="evidence" value="ECO:0007669"/>
    <property type="project" value="TreeGrafter"/>
</dbReference>
<dbReference type="InterPro" id="IPR036421">
    <property type="entry name" value="Fe_dep_repressor_sf"/>
</dbReference>
<keyword evidence="12" id="KW-0464">Manganese</keyword>
<evidence type="ECO:0000256" key="8">
    <source>
        <dbReference type="ARBA" id="ARBA00023015"/>
    </source>
</evidence>
<evidence type="ECO:0000256" key="6">
    <source>
        <dbReference type="ARBA" id="ARBA00022491"/>
    </source>
</evidence>
<reference evidence="17" key="1">
    <citation type="submission" date="2018-02" db="EMBL/GenBank/DDBJ databases">
        <title>Genome sequencing of Solimonas sp. HR-BB.</title>
        <authorList>
            <person name="Lee Y."/>
            <person name="Jeon C.O."/>
        </authorList>
    </citation>
    <scope>NUCLEOTIDE SEQUENCE [LARGE SCALE GENOMIC DNA]</scope>
    <source>
        <strain evidence="17">HR-U</strain>
    </source>
</reference>
<dbReference type="Gene3D" id="1.10.10.10">
    <property type="entry name" value="Winged helix-like DNA-binding domain superfamily/Winged helix DNA-binding domain"/>
    <property type="match status" value="1"/>
</dbReference>
<evidence type="ECO:0000259" key="15">
    <source>
        <dbReference type="PROSITE" id="PS50944"/>
    </source>
</evidence>
<comment type="caution">
    <text evidence="16">The sequence shown here is derived from an EMBL/GenBank/DDBJ whole genome shotgun (WGS) entry which is preliminary data.</text>
</comment>
<comment type="subunit">
    <text evidence="3">Homodimer.</text>
</comment>
<dbReference type="InterPro" id="IPR007167">
    <property type="entry name" value="Fe-transptr_FeoA-like"/>
</dbReference>
<dbReference type="InterPro" id="IPR050536">
    <property type="entry name" value="DtxR_MntR_Metal-Reg"/>
</dbReference>
<evidence type="ECO:0000313" key="16">
    <source>
        <dbReference type="EMBL" id="PQA58459.1"/>
    </source>
</evidence>
<evidence type="ECO:0000256" key="7">
    <source>
        <dbReference type="ARBA" id="ARBA00023004"/>
    </source>
</evidence>
<dbReference type="AlphaFoldDB" id="A0A2S7ILE1"/>
<dbReference type="SMART" id="SM00529">
    <property type="entry name" value="HTH_DTXR"/>
    <property type="match status" value="1"/>
</dbReference>
<dbReference type="GO" id="GO:0046983">
    <property type="term" value="F:protein dimerization activity"/>
    <property type="evidence" value="ECO:0007669"/>
    <property type="project" value="InterPro"/>
</dbReference>
<dbReference type="Pfam" id="PF02742">
    <property type="entry name" value="Fe_dep_repr_C"/>
    <property type="match status" value="1"/>
</dbReference>
<dbReference type="InterPro" id="IPR036390">
    <property type="entry name" value="WH_DNA-bd_sf"/>
</dbReference>
<dbReference type="GO" id="GO:0005737">
    <property type="term" value="C:cytoplasm"/>
    <property type="evidence" value="ECO:0007669"/>
    <property type="project" value="UniProtKB-SubCell"/>
</dbReference>
<evidence type="ECO:0000256" key="5">
    <source>
        <dbReference type="ARBA" id="ARBA00022490"/>
    </source>
</evidence>
<dbReference type="SUPFAM" id="SSF50037">
    <property type="entry name" value="C-terminal domain of transcriptional repressors"/>
    <property type="match status" value="1"/>
</dbReference>
<dbReference type="Pfam" id="PF04023">
    <property type="entry name" value="FeoA"/>
    <property type="match status" value="1"/>
</dbReference>
<evidence type="ECO:0000256" key="4">
    <source>
        <dbReference type="ARBA" id="ARBA00022386"/>
    </source>
</evidence>
<evidence type="ECO:0000256" key="1">
    <source>
        <dbReference type="ARBA" id="ARBA00004496"/>
    </source>
</evidence>
<comment type="subcellular location">
    <subcellularLocation>
        <location evidence="1">Cytoplasm</location>
    </subcellularLocation>
</comment>
<evidence type="ECO:0000256" key="11">
    <source>
        <dbReference type="ARBA" id="ARBA00023163"/>
    </source>
</evidence>
<dbReference type="InterPro" id="IPR036388">
    <property type="entry name" value="WH-like_DNA-bd_sf"/>
</dbReference>
<protein>
    <recommendedName>
        <fullName evidence="4">Transcriptional regulator MntR</fullName>
    </recommendedName>
    <alternativeName>
        <fullName evidence="14">Manganese transport regulator</fullName>
    </alternativeName>
</protein>
<dbReference type="PANTHER" id="PTHR33238">
    <property type="entry name" value="IRON (METAL) DEPENDENT REPRESSOR, DTXR FAMILY"/>
    <property type="match status" value="1"/>
</dbReference>
<dbReference type="InterPro" id="IPR022689">
    <property type="entry name" value="Iron_dep_repressor"/>
</dbReference>
<keyword evidence="10" id="KW-0010">Activator</keyword>
<comment type="function">
    <text evidence="13">In the presence of manganese, represses expression of mntH and mntS. Up-regulates expression of mntP.</text>
</comment>
<keyword evidence="6" id="KW-0678">Repressor</keyword>
<dbReference type="Gene3D" id="2.30.30.90">
    <property type="match status" value="1"/>
</dbReference>
<evidence type="ECO:0000256" key="13">
    <source>
        <dbReference type="ARBA" id="ARBA00025185"/>
    </source>
</evidence>
<dbReference type="EMBL" id="PTRA01000001">
    <property type="protein sequence ID" value="PQA58459.1"/>
    <property type="molecule type" value="Genomic_DNA"/>
</dbReference>
<dbReference type="PANTHER" id="PTHR33238:SF11">
    <property type="entry name" value="TRANSCRIPTIONAL REGULATOR MNTR"/>
    <property type="match status" value="1"/>
</dbReference>
<proteinExistence type="inferred from homology"/>